<name>A0A6V8PHW0_9ACTN</name>
<evidence type="ECO:0000313" key="3">
    <source>
        <dbReference type="Proteomes" id="UP000588083"/>
    </source>
</evidence>
<feature type="compositionally biased region" description="Basic and acidic residues" evidence="1">
    <location>
        <begin position="32"/>
        <end position="42"/>
    </location>
</feature>
<gene>
    <name evidence="2" type="ORF">HKBW3S34_02611</name>
</gene>
<comment type="caution">
    <text evidence="2">The sequence shown here is derived from an EMBL/GenBank/DDBJ whole genome shotgun (WGS) entry which is preliminary data.</text>
</comment>
<evidence type="ECO:0000256" key="1">
    <source>
        <dbReference type="SAM" id="MobiDB-lite"/>
    </source>
</evidence>
<dbReference type="EMBL" id="BLRZ01000508">
    <property type="protein sequence ID" value="GFP31690.1"/>
    <property type="molecule type" value="Genomic_DNA"/>
</dbReference>
<reference evidence="2 3" key="1">
    <citation type="journal article" date="2020" name="Front. Microbiol.">
        <title>Single-cell genomics of novel Actinobacteria with the Wood-Ljungdahl pathway discovered in a serpentinizing system.</title>
        <authorList>
            <person name="Merino N."/>
            <person name="Kawai M."/>
            <person name="Boyd E.S."/>
            <person name="Colman D.R."/>
            <person name="McGlynn S.E."/>
            <person name="Nealson K.H."/>
            <person name="Kurokawa K."/>
            <person name="Hongoh Y."/>
        </authorList>
    </citation>
    <scope>NUCLEOTIDE SEQUENCE [LARGE SCALE GENOMIC DNA]</scope>
    <source>
        <strain evidence="2 3">S34</strain>
    </source>
</reference>
<protein>
    <submittedName>
        <fullName evidence="2">Uncharacterized protein</fullName>
    </submittedName>
</protein>
<feature type="non-terminal residue" evidence="2">
    <location>
        <position position="42"/>
    </location>
</feature>
<sequence>MLEHTAQISPVDAATRERHFQDQFIPSGPEQEDARECRVDIL</sequence>
<feature type="region of interest" description="Disordered" evidence="1">
    <location>
        <begin position="1"/>
        <end position="42"/>
    </location>
</feature>
<keyword evidence="3" id="KW-1185">Reference proteome</keyword>
<organism evidence="2 3">
    <name type="scientific">Candidatus Hakubella thermalkaliphila</name>
    <dbReference type="NCBI Taxonomy" id="2754717"/>
    <lineage>
        <taxon>Bacteria</taxon>
        <taxon>Bacillati</taxon>
        <taxon>Actinomycetota</taxon>
        <taxon>Actinomycetota incertae sedis</taxon>
        <taxon>Candidatus Hakubellales</taxon>
        <taxon>Candidatus Hakubellaceae</taxon>
        <taxon>Candidatus Hakubella</taxon>
    </lineage>
</organism>
<dbReference type="AlphaFoldDB" id="A0A6V8PHW0"/>
<evidence type="ECO:0000313" key="2">
    <source>
        <dbReference type="EMBL" id="GFP31690.1"/>
    </source>
</evidence>
<dbReference type="Proteomes" id="UP000588083">
    <property type="component" value="Unassembled WGS sequence"/>
</dbReference>
<accession>A0A6V8PHW0</accession>
<proteinExistence type="predicted"/>